<feature type="region of interest" description="Disordered" evidence="6">
    <location>
        <begin position="308"/>
        <end position="327"/>
    </location>
</feature>
<evidence type="ECO:0000256" key="2">
    <source>
        <dbReference type="ARBA" id="ARBA00008816"/>
    </source>
</evidence>
<dbReference type="InterPro" id="IPR043216">
    <property type="entry name" value="PAP-like"/>
</dbReference>
<feature type="transmembrane region" description="Helical" evidence="7">
    <location>
        <begin position="236"/>
        <end position="256"/>
    </location>
</feature>
<evidence type="ECO:0000259" key="8">
    <source>
        <dbReference type="SMART" id="SM00014"/>
    </source>
</evidence>
<comment type="subcellular location">
    <subcellularLocation>
        <location evidence="1">Membrane</location>
        <topology evidence="1">Multi-pass membrane protein</topology>
    </subcellularLocation>
</comment>
<dbReference type="RefSeq" id="XP_070863279.1">
    <property type="nucleotide sequence ID" value="XM_071013843.1"/>
</dbReference>
<dbReference type="Gene3D" id="1.20.144.10">
    <property type="entry name" value="Phosphatidic acid phosphatase type 2/haloperoxidase"/>
    <property type="match status" value="1"/>
</dbReference>
<evidence type="ECO:0000256" key="7">
    <source>
        <dbReference type="SAM" id="Phobius"/>
    </source>
</evidence>
<feature type="region of interest" description="Disordered" evidence="6">
    <location>
        <begin position="343"/>
        <end position="365"/>
    </location>
</feature>
<name>A0ABR4D2M9_9PEZI</name>
<comment type="similarity">
    <text evidence="2">Belongs to the PA-phosphatase related phosphoesterase family.</text>
</comment>
<keyword evidence="3 7" id="KW-0812">Transmembrane</keyword>
<feature type="transmembrane region" description="Helical" evidence="7">
    <location>
        <begin position="183"/>
        <end position="202"/>
    </location>
</feature>
<keyword evidence="10" id="KW-1185">Reference proteome</keyword>
<dbReference type="SUPFAM" id="SSF48317">
    <property type="entry name" value="Acid phosphatase/Vanadium-dependent haloperoxidase"/>
    <property type="match status" value="1"/>
</dbReference>
<evidence type="ECO:0000313" key="9">
    <source>
        <dbReference type="EMBL" id="KAL2264552.1"/>
    </source>
</evidence>
<evidence type="ECO:0000313" key="10">
    <source>
        <dbReference type="Proteomes" id="UP001600064"/>
    </source>
</evidence>
<comment type="caution">
    <text evidence="9">The sequence shown here is derived from an EMBL/GenBank/DDBJ whole genome shotgun (WGS) entry which is preliminary data.</text>
</comment>
<reference evidence="9 10" key="1">
    <citation type="journal article" date="2024" name="Commun. Biol.">
        <title>Comparative genomic analysis of thermophilic fungi reveals convergent evolutionary adaptations and gene losses.</title>
        <authorList>
            <person name="Steindorff A.S."/>
            <person name="Aguilar-Pontes M.V."/>
            <person name="Robinson A.J."/>
            <person name="Andreopoulos B."/>
            <person name="LaButti K."/>
            <person name="Kuo A."/>
            <person name="Mondo S."/>
            <person name="Riley R."/>
            <person name="Otillar R."/>
            <person name="Haridas S."/>
            <person name="Lipzen A."/>
            <person name="Grimwood J."/>
            <person name="Schmutz J."/>
            <person name="Clum A."/>
            <person name="Reid I.D."/>
            <person name="Moisan M.C."/>
            <person name="Butler G."/>
            <person name="Nguyen T.T.M."/>
            <person name="Dewar K."/>
            <person name="Conant G."/>
            <person name="Drula E."/>
            <person name="Henrissat B."/>
            <person name="Hansel C."/>
            <person name="Singer S."/>
            <person name="Hutchinson M.I."/>
            <person name="de Vries R.P."/>
            <person name="Natvig D.O."/>
            <person name="Powell A.J."/>
            <person name="Tsang A."/>
            <person name="Grigoriev I.V."/>
        </authorList>
    </citation>
    <scope>NUCLEOTIDE SEQUENCE [LARGE SCALE GENOMIC DNA]</scope>
    <source>
        <strain evidence="9 10">ATCC 22073</strain>
    </source>
</reference>
<keyword evidence="4 7" id="KW-1133">Transmembrane helix</keyword>
<evidence type="ECO:0000256" key="5">
    <source>
        <dbReference type="ARBA" id="ARBA00023136"/>
    </source>
</evidence>
<dbReference type="EMBL" id="JAZGUE010000007">
    <property type="protein sequence ID" value="KAL2264552.1"/>
    <property type="molecule type" value="Genomic_DNA"/>
</dbReference>
<dbReference type="SMART" id="SM00014">
    <property type="entry name" value="acidPPc"/>
    <property type="match status" value="1"/>
</dbReference>
<evidence type="ECO:0000256" key="3">
    <source>
        <dbReference type="ARBA" id="ARBA00022692"/>
    </source>
</evidence>
<feature type="compositionally biased region" description="Basic residues" evidence="6">
    <location>
        <begin position="130"/>
        <end position="140"/>
    </location>
</feature>
<proteinExistence type="inferred from homology"/>
<evidence type="ECO:0000256" key="4">
    <source>
        <dbReference type="ARBA" id="ARBA00022989"/>
    </source>
</evidence>
<feature type="domain" description="Phosphatidic acid phosphatase type 2/haloperoxidase" evidence="8">
    <location>
        <begin position="142"/>
        <end position="284"/>
    </location>
</feature>
<sequence length="365" mass="37826">MASSRWGRYGGGGGGGAARIRACWKGTYASDYMGLIGLVVAIVLVEIAIPPFRRFFSLQDLRISFPYAEVERVPLVHLLFYAFVLPLVLLVAYNLVTGASRHKHHVTLLGLLVALAEAGPAGAVPTLRRGPPRHRRRPGRRAGGAGAVAGASNGLVSMAVCTQPNAFVLHDGWRSFPSGHTSFAFAGLGYLSLFLAGQLRVLQRVRASSSSRAGGILGVDPLDLDDDGDAPSRHAAALPLALACGVPLLGAALIAISRVQDYRHDVWDVCAGAALGWAVGHWSYRRYWPRLGSARCAEPYPAPLWAPSGAASPGRRGGASGGGGGDGTVGGGGGGYVRVNVSGGAGGGGGRDEEEGLGLGRHVWS</sequence>
<organism evidence="9 10">
    <name type="scientific">Remersonia thermophila</name>
    <dbReference type="NCBI Taxonomy" id="72144"/>
    <lineage>
        <taxon>Eukaryota</taxon>
        <taxon>Fungi</taxon>
        <taxon>Dikarya</taxon>
        <taxon>Ascomycota</taxon>
        <taxon>Pezizomycotina</taxon>
        <taxon>Sordariomycetes</taxon>
        <taxon>Sordariomycetidae</taxon>
        <taxon>Sordariales</taxon>
        <taxon>Sordariales incertae sedis</taxon>
        <taxon>Remersonia</taxon>
    </lineage>
</organism>
<feature type="compositionally biased region" description="Gly residues" evidence="6">
    <location>
        <begin position="315"/>
        <end position="327"/>
    </location>
</feature>
<dbReference type="InterPro" id="IPR036938">
    <property type="entry name" value="PAP2/HPO_sf"/>
</dbReference>
<dbReference type="PANTHER" id="PTHR10165">
    <property type="entry name" value="LIPID PHOSPHATE PHOSPHATASE"/>
    <property type="match status" value="1"/>
</dbReference>
<dbReference type="PANTHER" id="PTHR10165:SF35">
    <property type="entry name" value="RE23632P"/>
    <property type="match status" value="1"/>
</dbReference>
<dbReference type="InterPro" id="IPR000326">
    <property type="entry name" value="PAP2/HPO"/>
</dbReference>
<evidence type="ECO:0000256" key="1">
    <source>
        <dbReference type="ARBA" id="ARBA00004141"/>
    </source>
</evidence>
<feature type="transmembrane region" description="Helical" evidence="7">
    <location>
        <begin position="73"/>
        <end position="96"/>
    </location>
</feature>
<gene>
    <name evidence="9" type="ORF">VTJ83DRAFT_7062</name>
</gene>
<protein>
    <recommendedName>
        <fullName evidence="8">Phosphatidic acid phosphatase type 2/haloperoxidase domain-containing protein</fullName>
    </recommendedName>
</protein>
<accession>A0ABR4D2M9</accession>
<feature type="transmembrane region" description="Helical" evidence="7">
    <location>
        <begin position="32"/>
        <end position="52"/>
    </location>
</feature>
<feature type="region of interest" description="Disordered" evidence="6">
    <location>
        <begin position="124"/>
        <end position="146"/>
    </location>
</feature>
<dbReference type="Proteomes" id="UP001600064">
    <property type="component" value="Unassembled WGS sequence"/>
</dbReference>
<keyword evidence="5 7" id="KW-0472">Membrane</keyword>
<dbReference type="GeneID" id="98128487"/>
<dbReference type="Pfam" id="PF01569">
    <property type="entry name" value="PAP2"/>
    <property type="match status" value="1"/>
</dbReference>
<evidence type="ECO:0000256" key="6">
    <source>
        <dbReference type="SAM" id="MobiDB-lite"/>
    </source>
</evidence>